<dbReference type="STRING" id="504798.SAMN05421871_10164"/>
<dbReference type="EMBL" id="FNJB01000002">
    <property type="protein sequence ID" value="SDO22061.1"/>
    <property type="molecule type" value="Genomic_DNA"/>
</dbReference>
<dbReference type="Proteomes" id="UP000199651">
    <property type="component" value="Unassembled WGS sequence"/>
</dbReference>
<protein>
    <submittedName>
        <fullName evidence="1">Uncharacterized protein</fullName>
    </submittedName>
</protein>
<evidence type="ECO:0000313" key="1">
    <source>
        <dbReference type="EMBL" id="SDO22061.1"/>
    </source>
</evidence>
<dbReference type="RefSeq" id="WP_091370660.1">
    <property type="nucleotide sequence ID" value="NZ_FNDV01000001.1"/>
</dbReference>
<sequence>MAVQPHEATNWWSIVRSRHSSDPVMPPMLARWAGRGTASHVVEPIAVDLRGFGDTHPELGLAWAP</sequence>
<proteinExistence type="predicted"/>
<reference evidence="2" key="1">
    <citation type="submission" date="2016-10" db="EMBL/GenBank/DDBJ databases">
        <authorList>
            <person name="Varghese N."/>
            <person name="Submissions S."/>
        </authorList>
    </citation>
    <scope>NUCLEOTIDE SEQUENCE [LARGE SCALE GENOMIC DNA]</scope>
    <source>
        <strain evidence="2">IBRC-M 10655</strain>
    </source>
</reference>
<keyword evidence="2" id="KW-1185">Reference proteome</keyword>
<evidence type="ECO:0000313" key="2">
    <source>
        <dbReference type="Proteomes" id="UP000199651"/>
    </source>
</evidence>
<organism evidence="1 2">
    <name type="scientific">Actinokineospora alba</name>
    <dbReference type="NCBI Taxonomy" id="504798"/>
    <lineage>
        <taxon>Bacteria</taxon>
        <taxon>Bacillati</taxon>
        <taxon>Actinomycetota</taxon>
        <taxon>Actinomycetes</taxon>
        <taxon>Pseudonocardiales</taxon>
        <taxon>Pseudonocardiaceae</taxon>
        <taxon>Actinokineospora</taxon>
    </lineage>
</organism>
<name>A0A1H0HTE6_9PSEU</name>
<accession>A0A1H0HTE6</accession>
<gene>
    <name evidence="1" type="ORF">SAMN05192558_102239</name>
</gene>
<dbReference type="AlphaFoldDB" id="A0A1H0HTE6"/>